<sequence>MSLNPIRYDIFEVKGDIDVKVMIDRHCSNGNAILELYAHFFNVEESGLNSTIGPINLCQEQEAESPTTQSGDRFTALLQSSYQEMSELKMGRHSSISTFSYNRGFTRKDDVPLTTYIGERTSNTRHATRIDNEYEARNEKGERAKKEKGAENEKESKINDDLI</sequence>
<accession>A0ABR0N2Y4</accession>
<evidence type="ECO:0000313" key="2">
    <source>
        <dbReference type="EMBL" id="KAK5784914.1"/>
    </source>
</evidence>
<comment type="caution">
    <text evidence="2">The sequence shown here is derived from an EMBL/GenBank/DDBJ whole genome shotgun (WGS) entry which is preliminary data.</text>
</comment>
<protein>
    <submittedName>
        <fullName evidence="2">Uncharacterized protein</fullName>
    </submittedName>
</protein>
<name>A0ABR0N2Y4_GOSAR</name>
<feature type="compositionally biased region" description="Basic and acidic residues" evidence="1">
    <location>
        <begin position="128"/>
        <end position="163"/>
    </location>
</feature>
<dbReference type="EMBL" id="JARKNE010000011">
    <property type="protein sequence ID" value="KAK5784914.1"/>
    <property type="molecule type" value="Genomic_DNA"/>
</dbReference>
<gene>
    <name evidence="2" type="ORF">PVK06_039455</name>
</gene>
<dbReference type="Proteomes" id="UP001358586">
    <property type="component" value="Chromosome 11"/>
</dbReference>
<keyword evidence="3" id="KW-1185">Reference proteome</keyword>
<proteinExistence type="predicted"/>
<reference evidence="2 3" key="1">
    <citation type="submission" date="2023-03" db="EMBL/GenBank/DDBJ databases">
        <title>WGS of Gossypium arboreum.</title>
        <authorList>
            <person name="Yu D."/>
        </authorList>
    </citation>
    <scope>NUCLEOTIDE SEQUENCE [LARGE SCALE GENOMIC DNA]</scope>
    <source>
        <tissue evidence="2">Leaf</tissue>
    </source>
</reference>
<evidence type="ECO:0000256" key="1">
    <source>
        <dbReference type="SAM" id="MobiDB-lite"/>
    </source>
</evidence>
<evidence type="ECO:0000313" key="3">
    <source>
        <dbReference type="Proteomes" id="UP001358586"/>
    </source>
</evidence>
<feature type="region of interest" description="Disordered" evidence="1">
    <location>
        <begin position="118"/>
        <end position="163"/>
    </location>
</feature>
<organism evidence="2 3">
    <name type="scientific">Gossypium arboreum</name>
    <name type="common">Tree cotton</name>
    <name type="synonym">Gossypium nanking</name>
    <dbReference type="NCBI Taxonomy" id="29729"/>
    <lineage>
        <taxon>Eukaryota</taxon>
        <taxon>Viridiplantae</taxon>
        <taxon>Streptophyta</taxon>
        <taxon>Embryophyta</taxon>
        <taxon>Tracheophyta</taxon>
        <taxon>Spermatophyta</taxon>
        <taxon>Magnoliopsida</taxon>
        <taxon>eudicotyledons</taxon>
        <taxon>Gunneridae</taxon>
        <taxon>Pentapetalae</taxon>
        <taxon>rosids</taxon>
        <taxon>malvids</taxon>
        <taxon>Malvales</taxon>
        <taxon>Malvaceae</taxon>
        <taxon>Malvoideae</taxon>
        <taxon>Gossypium</taxon>
    </lineage>
</organism>